<gene>
    <name evidence="1" type="ORF">PAP18089_05069</name>
</gene>
<protein>
    <submittedName>
        <fullName evidence="1">Uncharacterized protein</fullName>
    </submittedName>
</protein>
<dbReference type="RefSeq" id="WP_150728815.1">
    <property type="nucleotide sequence ID" value="NZ_CABPSX010000015.1"/>
</dbReference>
<dbReference type="OrthoDB" id="8945404at2"/>
<proteinExistence type="predicted"/>
<organism evidence="1 2">
    <name type="scientific">Pandoraea apista</name>
    <dbReference type="NCBI Taxonomy" id="93218"/>
    <lineage>
        <taxon>Bacteria</taxon>
        <taxon>Pseudomonadati</taxon>
        <taxon>Pseudomonadota</taxon>
        <taxon>Betaproteobacteria</taxon>
        <taxon>Burkholderiales</taxon>
        <taxon>Burkholderiaceae</taxon>
        <taxon>Pandoraea</taxon>
    </lineage>
</organism>
<evidence type="ECO:0000313" key="2">
    <source>
        <dbReference type="Proteomes" id="UP000364291"/>
    </source>
</evidence>
<evidence type="ECO:0000313" key="1">
    <source>
        <dbReference type="EMBL" id="VVG74057.1"/>
    </source>
</evidence>
<dbReference type="AlphaFoldDB" id="A0A5E5PBT9"/>
<reference evidence="1 2" key="1">
    <citation type="submission" date="2019-08" db="EMBL/GenBank/DDBJ databases">
        <authorList>
            <person name="Peeters C."/>
        </authorList>
    </citation>
    <scope>NUCLEOTIDE SEQUENCE [LARGE SCALE GENOMIC DNA]</scope>
    <source>
        <strain evidence="1 2">LMG 18089</strain>
    </source>
</reference>
<dbReference type="Proteomes" id="UP000364291">
    <property type="component" value="Unassembled WGS sequence"/>
</dbReference>
<dbReference type="EMBL" id="CABPSX010000015">
    <property type="protein sequence ID" value="VVG74057.1"/>
    <property type="molecule type" value="Genomic_DNA"/>
</dbReference>
<sequence>MPDLKTVTFDASQWQLVPKEPTQDMVTAGFESEPDEAFSEPKVWEAFEKLSGCQQAAHKATLCYRAMLEHAPTPAAQSAGQEAVAEAWNSWPNHDFETCCKYEPQALIAAPVNGGDNVDEIALRSRWNRIANSEDMFEQFVTEVRALLACAAPVNGGERDDARRMRTLCRLLDAADDLGNGFPGEVHHAFQEGAKVVRNTLDRFALPEDGEQLHASDCAVHNMPAYPNGTCNCERAADAPQVGGGLTKEEIDFVLAVFGNPDAKRAYAGDYFPAERPPVWEEPELLGLIVATGSYKWRPTEKLRGIMRAALSSPAKVGGDERDHIALAKAMLVLVDEYHDRPSSDTRTALRVALTDEFSRLLARAALSADGNELELHRADYAAIKAAGFQDPGELLDAYLKLSADGGERKDAERYRFLRECGFGMPKQLDALDAAIDTAIAAKAKGDA</sequence>
<name>A0A5E5PBT9_9BURK</name>
<accession>A0A5E5PBT9</accession>